<accession>A0A1S4EYG2</accession>
<keyword evidence="2 6" id="KW-0812">Transmembrane</keyword>
<evidence type="ECO:0000256" key="3">
    <source>
        <dbReference type="ARBA" id="ARBA00022989"/>
    </source>
</evidence>
<dbReference type="GO" id="GO:0022857">
    <property type="term" value="F:transmembrane transporter activity"/>
    <property type="evidence" value="ECO:0007669"/>
    <property type="project" value="InterPro"/>
</dbReference>
<dbReference type="SUPFAM" id="SSF103473">
    <property type="entry name" value="MFS general substrate transporter"/>
    <property type="match status" value="1"/>
</dbReference>
<reference evidence="7" key="1">
    <citation type="submission" date="2005-10" db="EMBL/GenBank/DDBJ databases">
        <authorList>
            <person name="Loftus B.J."/>
            <person name="Nene V.M."/>
            <person name="Hannick L.I."/>
            <person name="Bidwell S."/>
            <person name="Haas B."/>
            <person name="Amedeo P."/>
            <person name="Orvis J."/>
            <person name="Wortman J.R."/>
            <person name="White O.R."/>
            <person name="Salzberg S."/>
            <person name="Shumway M."/>
            <person name="Koo H."/>
            <person name="Zhao Y."/>
            <person name="Holmes M."/>
            <person name="Miller J."/>
            <person name="Schatz M."/>
            <person name="Pop M."/>
            <person name="Pai G."/>
            <person name="Utterback T."/>
            <person name="Rogers Y.-H."/>
            <person name="Kravitz S."/>
            <person name="Fraser C.M."/>
        </authorList>
    </citation>
    <scope>NUCLEOTIDE SEQUENCE</scope>
    <source>
        <strain evidence="7">Liverpool</strain>
    </source>
</reference>
<protein>
    <submittedName>
        <fullName evidence="7">AAEL001289-PA</fullName>
    </submittedName>
</protein>
<feature type="transmembrane region" description="Helical" evidence="6">
    <location>
        <begin position="354"/>
        <end position="374"/>
    </location>
</feature>
<reference evidence="7" key="3">
    <citation type="submission" date="2012-09" db="EMBL/GenBank/DDBJ databases">
        <authorList>
            <consortium name="VectorBase"/>
        </authorList>
    </citation>
    <scope>NUCLEOTIDE SEQUENCE</scope>
    <source>
        <strain evidence="7">Liverpool</strain>
    </source>
</reference>
<feature type="transmembrane region" description="Helical" evidence="6">
    <location>
        <begin position="95"/>
        <end position="114"/>
    </location>
</feature>
<feature type="transmembrane region" description="Helical" evidence="6">
    <location>
        <begin position="455"/>
        <end position="474"/>
    </location>
</feature>
<dbReference type="InterPro" id="IPR036259">
    <property type="entry name" value="MFS_trans_sf"/>
</dbReference>
<keyword evidence="3 6" id="KW-1133">Transmembrane helix</keyword>
<dbReference type="PANTHER" id="PTHR48021">
    <property type="match status" value="1"/>
</dbReference>
<feature type="transmembrane region" description="Helical" evidence="6">
    <location>
        <begin position="424"/>
        <end position="443"/>
    </location>
</feature>
<feature type="transmembrane region" description="Helical" evidence="6">
    <location>
        <begin position="145"/>
        <end position="164"/>
    </location>
</feature>
<evidence type="ECO:0000256" key="2">
    <source>
        <dbReference type="ARBA" id="ARBA00022692"/>
    </source>
</evidence>
<feature type="transmembrane region" description="Helical" evidence="6">
    <location>
        <begin position="176"/>
        <end position="194"/>
    </location>
</feature>
<feature type="transmembrane region" description="Helical" evidence="6">
    <location>
        <begin position="121"/>
        <end position="139"/>
    </location>
</feature>
<gene>
    <name evidence="7" type="ORF">AaeL_AAEL001289</name>
</gene>
<evidence type="ECO:0000256" key="1">
    <source>
        <dbReference type="ARBA" id="ARBA00004141"/>
    </source>
</evidence>
<evidence type="ECO:0000256" key="6">
    <source>
        <dbReference type="SAM" id="Phobius"/>
    </source>
</evidence>
<dbReference type="InterPro" id="IPR050549">
    <property type="entry name" value="MFS_Trehalose_Transporter"/>
</dbReference>
<feature type="region of interest" description="Disordered" evidence="5">
    <location>
        <begin position="1"/>
        <end position="26"/>
    </location>
</feature>
<dbReference type="AlphaFoldDB" id="A0A1S4EYG2"/>
<feature type="transmembrane region" description="Helical" evidence="6">
    <location>
        <begin position="37"/>
        <end position="58"/>
    </location>
</feature>
<dbReference type="OrthoDB" id="6339427at2759"/>
<evidence type="ECO:0000313" key="8">
    <source>
        <dbReference type="Proteomes" id="UP000682892"/>
    </source>
</evidence>
<dbReference type="Pfam" id="PF00083">
    <property type="entry name" value="Sugar_tr"/>
    <property type="match status" value="1"/>
</dbReference>
<dbReference type="InterPro" id="IPR005829">
    <property type="entry name" value="Sugar_transporter_CS"/>
</dbReference>
<dbReference type="PROSITE" id="PS00217">
    <property type="entry name" value="SUGAR_TRANSPORT_2"/>
    <property type="match status" value="1"/>
</dbReference>
<feature type="transmembrane region" description="Helical" evidence="6">
    <location>
        <begin position="206"/>
        <end position="225"/>
    </location>
</feature>
<feature type="transmembrane region" description="Helical" evidence="6">
    <location>
        <begin position="323"/>
        <end position="342"/>
    </location>
</feature>
<sequence>MGSAGRVEQSSRRMLSNQSSNDSMEMQKRCHLSEKSIAVLFTVVASLGYVSMGTMVAWSCNAFAKLHFNMDDSPEQQRLTLSESDEFSDNQKTSLAATPALTAAITAIAVYKLYYKIGTKLFMLSAAFLMIGSNCLLSFGDSFWYFSAGRVLAGVSAGICLTLIPPYVDEFASKQYKALLDNVLYVQFALGILIQLMSDLIPINEFSSVICSAFPIFLFIGFLFLPESARYLCAIQQVNRARAVLKKTHSNDALSVQIMENHLNHWQQSTYVAVPLRDSLRKLQNSRIVVPTLLLIIFQQFVGALPAMFYLPRIFTLTDGQYSPEWTAIYVAGIFVLSIPAYRLMNVQLPDYKLLLWSALLMATAMAGLGWHCHVQGMRGHSDENGHIPLLCGGIFIFLYAIGFQRVPWKWLDDSLEPENAFPVRTIATSISWASLYVCVRLVPTLLTHIGVGWLFWNMTIVLLFGVLFLLVAFPNMDKGAIPSKTLTECNSSSSSSASNLGPAEHVV</sequence>
<dbReference type="Gene3D" id="1.20.1250.20">
    <property type="entry name" value="MFS general substrate transporter like domains"/>
    <property type="match status" value="1"/>
</dbReference>
<evidence type="ECO:0000256" key="4">
    <source>
        <dbReference type="ARBA" id="ARBA00023136"/>
    </source>
</evidence>
<dbReference type="Proteomes" id="UP000682892">
    <property type="component" value="Unassembled WGS sequence"/>
</dbReference>
<dbReference type="OMA" id="WHCHERR"/>
<dbReference type="InterPro" id="IPR005828">
    <property type="entry name" value="MFS_sugar_transport-like"/>
</dbReference>
<dbReference type="EMBL" id="CH477214">
    <property type="protein sequence ID" value="EAT47571.1"/>
    <property type="molecule type" value="Genomic_DNA"/>
</dbReference>
<feature type="transmembrane region" description="Helical" evidence="6">
    <location>
        <begin position="386"/>
        <end position="403"/>
    </location>
</feature>
<dbReference type="KEGG" id="aag:110673985"/>
<comment type="subcellular location">
    <subcellularLocation>
        <location evidence="1">Membrane</location>
        <topology evidence="1">Multi-pass membrane protein</topology>
    </subcellularLocation>
</comment>
<evidence type="ECO:0000313" key="7">
    <source>
        <dbReference type="EMBL" id="EAT47571.1"/>
    </source>
</evidence>
<dbReference type="HOGENOM" id="CLU_513145_0_0_1"/>
<name>A0A1S4EYG2_AEDAE</name>
<proteinExistence type="predicted"/>
<feature type="transmembrane region" description="Helical" evidence="6">
    <location>
        <begin position="288"/>
        <end position="311"/>
    </location>
</feature>
<feature type="compositionally biased region" description="Polar residues" evidence="5">
    <location>
        <begin position="12"/>
        <end position="24"/>
    </location>
</feature>
<organism evidence="7 8">
    <name type="scientific">Aedes aegypti</name>
    <name type="common">Yellowfever mosquito</name>
    <name type="synonym">Culex aegypti</name>
    <dbReference type="NCBI Taxonomy" id="7159"/>
    <lineage>
        <taxon>Eukaryota</taxon>
        <taxon>Metazoa</taxon>
        <taxon>Ecdysozoa</taxon>
        <taxon>Arthropoda</taxon>
        <taxon>Hexapoda</taxon>
        <taxon>Insecta</taxon>
        <taxon>Pterygota</taxon>
        <taxon>Neoptera</taxon>
        <taxon>Endopterygota</taxon>
        <taxon>Diptera</taxon>
        <taxon>Nematocera</taxon>
        <taxon>Culicoidea</taxon>
        <taxon>Culicidae</taxon>
        <taxon>Culicinae</taxon>
        <taxon>Aedini</taxon>
        <taxon>Aedes</taxon>
        <taxon>Stegomyia</taxon>
    </lineage>
</organism>
<keyword evidence="4 6" id="KW-0472">Membrane</keyword>
<dbReference type="GO" id="GO:0016020">
    <property type="term" value="C:membrane"/>
    <property type="evidence" value="ECO:0007669"/>
    <property type="project" value="UniProtKB-SubCell"/>
</dbReference>
<reference evidence="7" key="2">
    <citation type="journal article" date="2007" name="Science">
        <title>Genome sequence of Aedes aegypti, a major arbovirus vector.</title>
        <authorList>
            <person name="Nene V."/>
            <person name="Wortman J.R."/>
            <person name="Lawson D."/>
            <person name="Haas B."/>
            <person name="Kodira C."/>
            <person name="Tu Z.J."/>
            <person name="Loftus B."/>
            <person name="Xi Z."/>
            <person name="Megy K."/>
            <person name="Grabherr M."/>
            <person name="Ren Q."/>
            <person name="Zdobnov E.M."/>
            <person name="Lobo N.F."/>
            <person name="Campbell K.S."/>
            <person name="Brown S.E."/>
            <person name="Bonaldo M.F."/>
            <person name="Zhu J."/>
            <person name="Sinkins S.P."/>
            <person name="Hogenkamp D.G."/>
            <person name="Amedeo P."/>
            <person name="Arensburger P."/>
            <person name="Atkinson P.W."/>
            <person name="Bidwell S."/>
            <person name="Biedler J."/>
            <person name="Birney E."/>
            <person name="Bruggner R.V."/>
            <person name="Costas J."/>
            <person name="Coy M.R."/>
            <person name="Crabtree J."/>
            <person name="Crawford M."/>
            <person name="Debruyn B."/>
            <person name="Decaprio D."/>
            <person name="Eiglmeier K."/>
            <person name="Eisenstadt E."/>
            <person name="El-Dorry H."/>
            <person name="Gelbart W.M."/>
            <person name="Gomes S.L."/>
            <person name="Hammond M."/>
            <person name="Hannick L.I."/>
            <person name="Hogan J.R."/>
            <person name="Holmes M.H."/>
            <person name="Jaffe D."/>
            <person name="Johnston J.S."/>
            <person name="Kennedy R.C."/>
            <person name="Koo H."/>
            <person name="Kravitz S."/>
            <person name="Kriventseva E.V."/>
            <person name="Kulp D."/>
            <person name="Labutti K."/>
            <person name="Lee E."/>
            <person name="Li S."/>
            <person name="Lovin D.D."/>
            <person name="Mao C."/>
            <person name="Mauceli E."/>
            <person name="Menck C.F."/>
            <person name="Miller J.R."/>
            <person name="Montgomery P."/>
            <person name="Mori A."/>
            <person name="Nascimento A.L."/>
            <person name="Naveira H.F."/>
            <person name="Nusbaum C."/>
            <person name="O'leary S."/>
            <person name="Orvis J."/>
            <person name="Pertea M."/>
            <person name="Quesneville H."/>
            <person name="Reidenbach K.R."/>
            <person name="Rogers Y.H."/>
            <person name="Roth C.W."/>
            <person name="Schneider J.R."/>
            <person name="Schatz M."/>
            <person name="Shumway M."/>
            <person name="Stanke M."/>
            <person name="Stinson E.O."/>
            <person name="Tubio J.M."/>
            <person name="Vanzee J.P."/>
            <person name="Verjovski-Almeida S."/>
            <person name="Werner D."/>
            <person name="White O."/>
            <person name="Wyder S."/>
            <person name="Zeng Q."/>
            <person name="Zhao Q."/>
            <person name="Zhao Y."/>
            <person name="Hill C.A."/>
            <person name="Raikhel A.S."/>
            <person name="Soares M.B."/>
            <person name="Knudson D.L."/>
            <person name="Lee N.H."/>
            <person name="Galagan J."/>
            <person name="Salzberg S.L."/>
            <person name="Paulsen I.T."/>
            <person name="Dimopoulos G."/>
            <person name="Collins F.H."/>
            <person name="Birren B."/>
            <person name="Fraser-Liggett C.M."/>
            <person name="Severson D.W."/>
        </authorList>
    </citation>
    <scope>NUCLEOTIDE SEQUENCE [LARGE SCALE GENOMIC DNA]</scope>
    <source>
        <strain evidence="7">Liverpool</strain>
    </source>
</reference>
<dbReference type="PANTHER" id="PTHR48021:SF96">
    <property type="entry name" value="FACILITATED TREHALOSE TRANSPORTER TRET1-1-RELATED"/>
    <property type="match status" value="1"/>
</dbReference>
<evidence type="ECO:0000256" key="5">
    <source>
        <dbReference type="SAM" id="MobiDB-lite"/>
    </source>
</evidence>